<comment type="caution">
    <text evidence="1">The sequence shown here is derived from an EMBL/GenBank/DDBJ whole genome shotgun (WGS) entry which is preliminary data.</text>
</comment>
<gene>
    <name evidence="1" type="ORF">KIN20_008869</name>
</gene>
<protein>
    <submittedName>
        <fullName evidence="1">Uncharacterized protein</fullName>
    </submittedName>
</protein>
<organism evidence="1 2">
    <name type="scientific">Parelaphostrongylus tenuis</name>
    <name type="common">Meningeal worm</name>
    <dbReference type="NCBI Taxonomy" id="148309"/>
    <lineage>
        <taxon>Eukaryota</taxon>
        <taxon>Metazoa</taxon>
        <taxon>Ecdysozoa</taxon>
        <taxon>Nematoda</taxon>
        <taxon>Chromadorea</taxon>
        <taxon>Rhabditida</taxon>
        <taxon>Rhabditina</taxon>
        <taxon>Rhabditomorpha</taxon>
        <taxon>Strongyloidea</taxon>
        <taxon>Metastrongylidae</taxon>
        <taxon>Parelaphostrongylus</taxon>
    </lineage>
</organism>
<evidence type="ECO:0000313" key="2">
    <source>
        <dbReference type="Proteomes" id="UP001196413"/>
    </source>
</evidence>
<evidence type="ECO:0000313" key="1">
    <source>
        <dbReference type="EMBL" id="KAJ1352519.1"/>
    </source>
</evidence>
<keyword evidence="2" id="KW-1185">Reference proteome</keyword>
<dbReference type="EMBL" id="JAHQIW010001435">
    <property type="protein sequence ID" value="KAJ1352519.1"/>
    <property type="molecule type" value="Genomic_DNA"/>
</dbReference>
<dbReference type="AlphaFoldDB" id="A0AAD5MRS2"/>
<proteinExistence type="predicted"/>
<dbReference type="Proteomes" id="UP001196413">
    <property type="component" value="Unassembled WGS sequence"/>
</dbReference>
<accession>A0AAD5MRS2</accession>
<sequence length="58" mass="6102">MDCAIEVLAPRSQTCFDHFNFWGPPLTGTQRCAFAHAALGAIDSAIGARNLPGVAVSQ</sequence>
<name>A0AAD5MRS2_PARTN</name>
<reference evidence="1" key="1">
    <citation type="submission" date="2021-06" db="EMBL/GenBank/DDBJ databases">
        <title>Parelaphostrongylus tenuis whole genome reference sequence.</title>
        <authorList>
            <person name="Garwood T.J."/>
            <person name="Larsen P.A."/>
            <person name="Fountain-Jones N.M."/>
            <person name="Garbe J.R."/>
            <person name="Macchietto M.G."/>
            <person name="Kania S.A."/>
            <person name="Gerhold R.W."/>
            <person name="Richards J.E."/>
            <person name="Wolf T.M."/>
        </authorList>
    </citation>
    <scope>NUCLEOTIDE SEQUENCE</scope>
    <source>
        <strain evidence="1">MNPRO001-30</strain>
        <tissue evidence="1">Meninges</tissue>
    </source>
</reference>